<name>A0AAD7Z509_DIPPU</name>
<sequence>VSCGYSHGHTKPTTGTCHIRHISPLIFHSTLILKIQVLNTMINGILSSYDIYG</sequence>
<gene>
    <name evidence="1" type="ORF">L9F63_009012</name>
</gene>
<feature type="non-terminal residue" evidence="1">
    <location>
        <position position="53"/>
    </location>
</feature>
<evidence type="ECO:0000313" key="1">
    <source>
        <dbReference type="EMBL" id="KAJ9573608.1"/>
    </source>
</evidence>
<accession>A0AAD7Z509</accession>
<reference evidence="1" key="1">
    <citation type="journal article" date="2023" name="IScience">
        <title>Live-bearing cockroach genome reveals convergent evolutionary mechanisms linked to viviparity in insects and beyond.</title>
        <authorList>
            <person name="Fouks B."/>
            <person name="Harrison M.C."/>
            <person name="Mikhailova A.A."/>
            <person name="Marchal E."/>
            <person name="English S."/>
            <person name="Carruthers M."/>
            <person name="Jennings E.C."/>
            <person name="Chiamaka E.L."/>
            <person name="Frigard R.A."/>
            <person name="Pippel M."/>
            <person name="Attardo G.M."/>
            <person name="Benoit J.B."/>
            <person name="Bornberg-Bauer E."/>
            <person name="Tobe S.S."/>
        </authorList>
    </citation>
    <scope>NUCLEOTIDE SEQUENCE</scope>
    <source>
        <strain evidence="1">Stay&amp;Tobe</strain>
    </source>
</reference>
<keyword evidence="2" id="KW-1185">Reference proteome</keyword>
<dbReference type="Proteomes" id="UP001233999">
    <property type="component" value="Unassembled WGS sequence"/>
</dbReference>
<dbReference type="EMBL" id="JASPKZ010010689">
    <property type="protein sequence ID" value="KAJ9573608.1"/>
    <property type="molecule type" value="Genomic_DNA"/>
</dbReference>
<feature type="non-terminal residue" evidence="1">
    <location>
        <position position="1"/>
    </location>
</feature>
<dbReference type="AlphaFoldDB" id="A0AAD7Z509"/>
<evidence type="ECO:0000313" key="2">
    <source>
        <dbReference type="Proteomes" id="UP001233999"/>
    </source>
</evidence>
<proteinExistence type="predicted"/>
<organism evidence="1 2">
    <name type="scientific">Diploptera punctata</name>
    <name type="common">Pacific beetle cockroach</name>
    <dbReference type="NCBI Taxonomy" id="6984"/>
    <lineage>
        <taxon>Eukaryota</taxon>
        <taxon>Metazoa</taxon>
        <taxon>Ecdysozoa</taxon>
        <taxon>Arthropoda</taxon>
        <taxon>Hexapoda</taxon>
        <taxon>Insecta</taxon>
        <taxon>Pterygota</taxon>
        <taxon>Neoptera</taxon>
        <taxon>Polyneoptera</taxon>
        <taxon>Dictyoptera</taxon>
        <taxon>Blattodea</taxon>
        <taxon>Blaberoidea</taxon>
        <taxon>Blaberidae</taxon>
        <taxon>Diplopterinae</taxon>
        <taxon>Diploptera</taxon>
    </lineage>
</organism>
<protein>
    <submittedName>
        <fullName evidence="1">Uncharacterized protein</fullName>
    </submittedName>
</protein>
<reference evidence="1" key="2">
    <citation type="submission" date="2023-05" db="EMBL/GenBank/DDBJ databases">
        <authorList>
            <person name="Fouks B."/>
        </authorList>
    </citation>
    <scope>NUCLEOTIDE SEQUENCE</scope>
    <source>
        <strain evidence="1">Stay&amp;Tobe</strain>
        <tissue evidence="1">Testes</tissue>
    </source>
</reference>
<comment type="caution">
    <text evidence="1">The sequence shown here is derived from an EMBL/GenBank/DDBJ whole genome shotgun (WGS) entry which is preliminary data.</text>
</comment>